<keyword evidence="3" id="KW-1185">Reference proteome</keyword>
<protein>
    <submittedName>
        <fullName evidence="2">Uncharacterized protein</fullName>
    </submittedName>
</protein>
<proteinExistence type="predicted"/>
<evidence type="ECO:0000313" key="3">
    <source>
        <dbReference type="Proteomes" id="UP001473302"/>
    </source>
</evidence>
<evidence type="ECO:0000313" key="2">
    <source>
        <dbReference type="EMBL" id="GAA5814300.1"/>
    </source>
</evidence>
<organism evidence="2 3">
    <name type="scientific">Mucor flavus</name>
    <dbReference type="NCBI Taxonomy" id="439312"/>
    <lineage>
        <taxon>Eukaryota</taxon>
        <taxon>Fungi</taxon>
        <taxon>Fungi incertae sedis</taxon>
        <taxon>Mucoromycota</taxon>
        <taxon>Mucoromycotina</taxon>
        <taxon>Mucoromycetes</taxon>
        <taxon>Mucorales</taxon>
        <taxon>Mucorineae</taxon>
        <taxon>Mucoraceae</taxon>
        <taxon>Mucor</taxon>
    </lineage>
</organism>
<feature type="compositionally biased region" description="Basic and acidic residues" evidence="1">
    <location>
        <begin position="1"/>
        <end position="13"/>
    </location>
</feature>
<dbReference type="EMBL" id="BAABUK010000020">
    <property type="protein sequence ID" value="GAA5814300.1"/>
    <property type="molecule type" value="Genomic_DNA"/>
</dbReference>
<evidence type="ECO:0000256" key="1">
    <source>
        <dbReference type="SAM" id="MobiDB-lite"/>
    </source>
</evidence>
<gene>
    <name evidence="2" type="ORF">MFLAVUS_007794</name>
</gene>
<accession>A0ABP9Z5A8</accession>
<comment type="caution">
    <text evidence="2">The sequence shown here is derived from an EMBL/GenBank/DDBJ whole genome shotgun (WGS) entry which is preliminary data.</text>
</comment>
<reference evidence="2 3" key="1">
    <citation type="submission" date="2024-04" db="EMBL/GenBank/DDBJ databases">
        <title>genome sequences of Mucor flavus KT1a and Helicostylum pulchrum KT1b strains isolated from the surface of a dry-aged beef.</title>
        <authorList>
            <person name="Toyotome T."/>
            <person name="Hosono M."/>
            <person name="Torimaru M."/>
            <person name="Fukuda K."/>
            <person name="Mikami N."/>
        </authorList>
    </citation>
    <scope>NUCLEOTIDE SEQUENCE [LARGE SCALE GENOMIC DNA]</scope>
    <source>
        <strain evidence="2 3">KT1a</strain>
    </source>
</reference>
<dbReference type="Proteomes" id="UP001473302">
    <property type="component" value="Unassembled WGS sequence"/>
</dbReference>
<name>A0ABP9Z5A8_9FUNG</name>
<sequence>MRKRRKEEEHSEGSDYNLPVPKARKTGGRGVIFKPNDRNFCALLDNAYRSKLTAILKSGLNQYSESNVVKIRNKEDSRKKVPAGTFESLDTEYGSYWTANTTKRLKLNTLDLYMTYVQTHFENLLRELKGTLQSEQLSENQREVVLLEEQTRAIVVPLRQVLRRDLPPDMRATIIETFNTALSQYSDFACIFSFAVEMAMKTFTLSKDITSIQMDSIILTEFQIDISPTLLPTAPKYPSRDDETYMDYKNLFSYTHLQVIPNCVETVKSSEQDENPSQTDERNVDEEMLIMMNNAKQISVTIKKSVVSNLSTNLENMYQSGKRFKKAVDITLKHKKSNAAGCFKVDRKEPELEQVIESDNEVNISVKSLYGLKGILKMLLYKHDSESIDISDISDKEFSVCATLFSFLKPYFSCPDKFRWTLSAAVIDDRAPATNLDLLPSFEDSKFTGTDYGLKTMSVTVPVSRRMFKAHINLYNEANIGEQLTVPHLKPTYLQLPKPFKITAPDSIGKKVAILEGQMSISPSKIKQILYEIKKRITGVLL</sequence>
<feature type="region of interest" description="Disordered" evidence="1">
    <location>
        <begin position="1"/>
        <end position="22"/>
    </location>
</feature>